<evidence type="ECO:0000256" key="1">
    <source>
        <dbReference type="ARBA" id="ARBA00008007"/>
    </source>
</evidence>
<dbReference type="InterPro" id="IPR029057">
    <property type="entry name" value="PRTase-like"/>
</dbReference>
<sequence length="255" mass="29170">MENPGKIKKLKPGTKRVDEFAFQVGKTEPFIDSFKAFLKASFTLLVACECLICGRPVSDANCDGGLRICETCWSEIEHKPSPVPYRIKNLEVFYYGFYEERLRDLVLAFKFGKHPGLSKVLAKFLMKVVHEHGIDYDFVTFVPATRTSRRKRGFDHMALVAREFSKVAGKEVFKLLKTARETDQLLANDRREAVRGKFVIEELIPDRIYTVLDSKTVLLIDDVLTSGNTMEECLRILKKGFPKTRFLPLVVAVKR</sequence>
<dbReference type="InterPro" id="IPR051910">
    <property type="entry name" value="ComF/GntX_DNA_util-trans"/>
</dbReference>
<dbReference type="EMBL" id="DSZY01000030">
    <property type="protein sequence ID" value="HGU40911.1"/>
    <property type="molecule type" value="Genomic_DNA"/>
</dbReference>
<name>A0A7C5RJB3_9BACT</name>
<comment type="similarity">
    <text evidence="1">Belongs to the ComF/GntX family.</text>
</comment>
<comment type="caution">
    <text evidence="3">The sequence shown here is derived from an EMBL/GenBank/DDBJ whole genome shotgun (WGS) entry which is preliminary data.</text>
</comment>
<protein>
    <submittedName>
        <fullName evidence="3">ComF family protein</fullName>
    </submittedName>
</protein>
<reference evidence="3" key="1">
    <citation type="journal article" date="2020" name="mSystems">
        <title>Genome- and Community-Level Interaction Insights into Carbon Utilization and Element Cycling Functions of Hydrothermarchaeota in Hydrothermal Sediment.</title>
        <authorList>
            <person name="Zhou Z."/>
            <person name="Liu Y."/>
            <person name="Xu W."/>
            <person name="Pan J."/>
            <person name="Luo Z.H."/>
            <person name="Li M."/>
        </authorList>
    </citation>
    <scope>NUCLEOTIDE SEQUENCE [LARGE SCALE GENOMIC DNA]</scope>
    <source>
        <strain evidence="3">SpSt-609</strain>
    </source>
</reference>
<evidence type="ECO:0000313" key="3">
    <source>
        <dbReference type="EMBL" id="HGU40911.1"/>
    </source>
</evidence>
<dbReference type="CDD" id="cd06223">
    <property type="entry name" value="PRTases_typeI"/>
    <property type="match status" value="1"/>
</dbReference>
<dbReference type="PANTHER" id="PTHR47505:SF1">
    <property type="entry name" value="DNA UTILIZATION PROTEIN YHGH"/>
    <property type="match status" value="1"/>
</dbReference>
<dbReference type="SUPFAM" id="SSF53271">
    <property type="entry name" value="PRTase-like"/>
    <property type="match status" value="1"/>
</dbReference>
<dbReference type="PANTHER" id="PTHR47505">
    <property type="entry name" value="DNA UTILIZATION PROTEIN YHGH"/>
    <property type="match status" value="1"/>
</dbReference>
<proteinExistence type="inferred from homology"/>
<organism evidence="3">
    <name type="scientific">Fervidobacterium thailandense</name>
    <dbReference type="NCBI Taxonomy" id="1008305"/>
    <lineage>
        <taxon>Bacteria</taxon>
        <taxon>Thermotogati</taxon>
        <taxon>Thermotogota</taxon>
        <taxon>Thermotogae</taxon>
        <taxon>Thermotogales</taxon>
        <taxon>Fervidobacteriaceae</taxon>
        <taxon>Fervidobacterium</taxon>
    </lineage>
</organism>
<dbReference type="Pfam" id="PF00156">
    <property type="entry name" value="Pribosyltran"/>
    <property type="match status" value="1"/>
</dbReference>
<dbReference type="AlphaFoldDB" id="A0A7C5RJB3"/>
<dbReference type="InterPro" id="IPR000836">
    <property type="entry name" value="PRTase_dom"/>
</dbReference>
<evidence type="ECO:0000259" key="2">
    <source>
        <dbReference type="Pfam" id="PF00156"/>
    </source>
</evidence>
<accession>A0A7C5RJB3</accession>
<feature type="domain" description="Phosphoribosyltransferase" evidence="2">
    <location>
        <begin position="207"/>
        <end position="243"/>
    </location>
</feature>
<dbReference type="Gene3D" id="3.40.50.2020">
    <property type="match status" value="1"/>
</dbReference>
<gene>
    <name evidence="3" type="ORF">ENT77_06900</name>
</gene>